<gene>
    <name evidence="3" type="ORF">K7432_016817</name>
</gene>
<accession>A0ABR2VL91</accession>
<feature type="compositionally biased region" description="Basic residues" evidence="1">
    <location>
        <begin position="245"/>
        <end position="260"/>
    </location>
</feature>
<comment type="caution">
    <text evidence="3">The sequence shown here is derived from an EMBL/GenBank/DDBJ whole genome shotgun (WGS) entry which is preliminary data.</text>
</comment>
<feature type="chain" id="PRO_5046539726" evidence="2">
    <location>
        <begin position="21"/>
        <end position="260"/>
    </location>
</feature>
<feature type="region of interest" description="Disordered" evidence="1">
    <location>
        <begin position="136"/>
        <end position="163"/>
    </location>
</feature>
<dbReference type="Proteomes" id="UP001479436">
    <property type="component" value="Unassembled WGS sequence"/>
</dbReference>
<feature type="compositionally biased region" description="Acidic residues" evidence="1">
    <location>
        <begin position="223"/>
        <end position="239"/>
    </location>
</feature>
<evidence type="ECO:0000313" key="4">
    <source>
        <dbReference type="Proteomes" id="UP001479436"/>
    </source>
</evidence>
<feature type="compositionally biased region" description="Low complexity" evidence="1">
    <location>
        <begin position="211"/>
        <end position="222"/>
    </location>
</feature>
<dbReference type="EMBL" id="JASJQH010009924">
    <property type="protein sequence ID" value="KAK9674878.1"/>
    <property type="molecule type" value="Genomic_DNA"/>
</dbReference>
<reference evidence="3 4" key="1">
    <citation type="submission" date="2023-04" db="EMBL/GenBank/DDBJ databases">
        <title>Genome of Basidiobolus ranarum AG-B5.</title>
        <authorList>
            <person name="Stajich J.E."/>
            <person name="Carter-House D."/>
            <person name="Gryganskyi A."/>
        </authorList>
    </citation>
    <scope>NUCLEOTIDE SEQUENCE [LARGE SCALE GENOMIC DNA]</scope>
    <source>
        <strain evidence="3 4">AG-B5</strain>
    </source>
</reference>
<organism evidence="3 4">
    <name type="scientific">Basidiobolus ranarum</name>
    <dbReference type="NCBI Taxonomy" id="34480"/>
    <lineage>
        <taxon>Eukaryota</taxon>
        <taxon>Fungi</taxon>
        <taxon>Fungi incertae sedis</taxon>
        <taxon>Zoopagomycota</taxon>
        <taxon>Entomophthoromycotina</taxon>
        <taxon>Basidiobolomycetes</taxon>
        <taxon>Basidiobolales</taxon>
        <taxon>Basidiobolaceae</taxon>
        <taxon>Basidiobolus</taxon>
    </lineage>
</organism>
<evidence type="ECO:0000256" key="2">
    <source>
        <dbReference type="SAM" id="SignalP"/>
    </source>
</evidence>
<evidence type="ECO:0000256" key="1">
    <source>
        <dbReference type="SAM" id="MobiDB-lite"/>
    </source>
</evidence>
<name>A0ABR2VL91_9FUNG</name>
<keyword evidence="4" id="KW-1185">Reference proteome</keyword>
<feature type="signal peptide" evidence="2">
    <location>
        <begin position="1"/>
        <end position="20"/>
    </location>
</feature>
<feature type="compositionally biased region" description="Polar residues" evidence="1">
    <location>
        <begin position="147"/>
        <end position="163"/>
    </location>
</feature>
<protein>
    <submittedName>
        <fullName evidence="3">Uncharacterized protein</fullName>
    </submittedName>
</protein>
<evidence type="ECO:0000313" key="3">
    <source>
        <dbReference type="EMBL" id="KAK9674878.1"/>
    </source>
</evidence>
<proteinExistence type="predicted"/>
<feature type="region of interest" description="Disordered" evidence="1">
    <location>
        <begin position="211"/>
        <end position="260"/>
    </location>
</feature>
<sequence>MHFKLNLLFSIAFLFQVSVGVPLSASSTSYSNLVAPHSNQPMETIRDQFLSMPRSSKPESQFRQFPLLKQLFGTAARKYANLNHASVNSQGRPHIKYQSGPNFGAESTIENSNLGGLRVSKSNVGANIFAGLINTPQGAQGDEANYPIQSSRNLGSESRASVQQFGNTLGKSLPQQALLDRVRRNSAQAGHALSDSNQFDQVQRIEQTLYQPSQPSQGSESSQDLDEQEPEDSEAELDDSSCRGCGRRYRSRRRRFGRRY</sequence>
<keyword evidence="2" id="KW-0732">Signal</keyword>